<reference evidence="5 6" key="1">
    <citation type="submission" date="2020-08" db="EMBL/GenBank/DDBJ databases">
        <title>Plant Genome Project.</title>
        <authorList>
            <person name="Zhang R.-G."/>
        </authorList>
    </citation>
    <scope>NUCLEOTIDE SEQUENCE [LARGE SCALE GENOMIC DNA]</scope>
    <source>
        <tissue evidence="5">Rhizome</tissue>
    </source>
</reference>
<keyword evidence="2 3" id="KW-0175">Coiled coil</keyword>
<evidence type="ECO:0000313" key="5">
    <source>
        <dbReference type="EMBL" id="KAG6469909.1"/>
    </source>
</evidence>
<evidence type="ECO:0000313" key="6">
    <source>
        <dbReference type="Proteomes" id="UP000734854"/>
    </source>
</evidence>
<organism evidence="5 6">
    <name type="scientific">Zingiber officinale</name>
    <name type="common">Ginger</name>
    <name type="synonym">Amomum zingiber</name>
    <dbReference type="NCBI Taxonomy" id="94328"/>
    <lineage>
        <taxon>Eukaryota</taxon>
        <taxon>Viridiplantae</taxon>
        <taxon>Streptophyta</taxon>
        <taxon>Embryophyta</taxon>
        <taxon>Tracheophyta</taxon>
        <taxon>Spermatophyta</taxon>
        <taxon>Magnoliopsida</taxon>
        <taxon>Liliopsida</taxon>
        <taxon>Zingiberales</taxon>
        <taxon>Zingiberaceae</taxon>
        <taxon>Zingiber</taxon>
    </lineage>
</organism>
<dbReference type="PANTHER" id="PTHR32054:SF4">
    <property type="entry name" value="OS07G0677900 PROTEIN"/>
    <property type="match status" value="1"/>
</dbReference>
<dbReference type="PANTHER" id="PTHR32054">
    <property type="entry name" value="HEAVY CHAIN, PUTATIVE, EXPRESSED-RELATED-RELATED"/>
    <property type="match status" value="1"/>
</dbReference>
<feature type="coiled-coil region" evidence="3">
    <location>
        <begin position="143"/>
        <end position="233"/>
    </location>
</feature>
<dbReference type="GO" id="GO:0005829">
    <property type="term" value="C:cytosol"/>
    <property type="evidence" value="ECO:0007669"/>
    <property type="project" value="TreeGrafter"/>
</dbReference>
<evidence type="ECO:0000256" key="3">
    <source>
        <dbReference type="SAM" id="Coils"/>
    </source>
</evidence>
<feature type="compositionally biased region" description="Polar residues" evidence="4">
    <location>
        <begin position="369"/>
        <end position="381"/>
    </location>
</feature>
<dbReference type="GO" id="GO:0009904">
    <property type="term" value="P:chloroplast accumulation movement"/>
    <property type="evidence" value="ECO:0007669"/>
    <property type="project" value="TreeGrafter"/>
</dbReference>
<evidence type="ECO:0008006" key="7">
    <source>
        <dbReference type="Google" id="ProtNLM"/>
    </source>
</evidence>
<dbReference type="InterPro" id="IPR008545">
    <property type="entry name" value="Web"/>
</dbReference>
<sequence>MLIPESLFHTFHQKPHCFEDVEVMKVEEQIAELEKDLILKERETLDVLKELETTKNIVIGLKSRLHEETSETNNMSSMSVDHVEVHYGLEICGTIGLSQSEKQISLDPKKTKANLNGSSNDLCGIQTSVKMLKMRIGEEKVLLEKTREKLASNIALVSSLEEELNQTAARLQKTKDLQSMRSEEPCNILQEIKQKNLEIEQSMQSIEAAKVELTNLTSEIAQTKSSIKTTEARQLAAKKIEEAAKAAEAVALAHTKGLMISNNSIKELENSHGINISIEEFHNLTGKAREADEISRQKIETVMVQIEEANRSRSEAMMKVEDATADAKKYKKALEDALKRVEVANTGKLAVEDALRRWRSENGQKRRSGVQNTTKFKNSASHQRKDACVLDLNSSTLVTEATNYGPRPALSIGQILSMKLISPESPEEHDSRVREKENEKPKVSLGLMLTRREEFLTTPQESKEGSAQKQFSVKRKKLGFVGILWAKQIKKNKRRCHLGTKAS</sequence>
<protein>
    <recommendedName>
        <fullName evidence="7">WEB family protein</fullName>
    </recommendedName>
</protein>
<feature type="region of interest" description="Disordered" evidence="4">
    <location>
        <begin position="360"/>
        <end position="384"/>
    </location>
</feature>
<evidence type="ECO:0000256" key="1">
    <source>
        <dbReference type="ARBA" id="ARBA00005485"/>
    </source>
</evidence>
<dbReference type="Proteomes" id="UP000734854">
    <property type="component" value="Unassembled WGS sequence"/>
</dbReference>
<proteinExistence type="inferred from homology"/>
<comment type="caution">
    <text evidence="5">The sequence shown here is derived from an EMBL/GenBank/DDBJ whole genome shotgun (WGS) entry which is preliminary data.</text>
</comment>
<keyword evidence="6" id="KW-1185">Reference proteome</keyword>
<gene>
    <name evidence="5" type="ORF">ZIOFF_070842</name>
</gene>
<dbReference type="Pfam" id="PF05701">
    <property type="entry name" value="WEMBL"/>
    <property type="match status" value="1"/>
</dbReference>
<dbReference type="EMBL" id="JACMSC010000021">
    <property type="protein sequence ID" value="KAG6469909.1"/>
    <property type="molecule type" value="Genomic_DNA"/>
</dbReference>
<name>A0A8J5CAW9_ZINOF</name>
<feature type="coiled-coil region" evidence="3">
    <location>
        <begin position="306"/>
        <end position="340"/>
    </location>
</feature>
<dbReference type="GO" id="GO:0009903">
    <property type="term" value="P:chloroplast avoidance movement"/>
    <property type="evidence" value="ECO:0007669"/>
    <property type="project" value="TreeGrafter"/>
</dbReference>
<evidence type="ECO:0000256" key="4">
    <source>
        <dbReference type="SAM" id="MobiDB-lite"/>
    </source>
</evidence>
<accession>A0A8J5CAW9</accession>
<evidence type="ECO:0000256" key="2">
    <source>
        <dbReference type="ARBA" id="ARBA00023054"/>
    </source>
</evidence>
<dbReference type="AlphaFoldDB" id="A0A8J5CAW9"/>
<comment type="similarity">
    <text evidence="1">Belongs to the WEB family.</text>
</comment>